<keyword evidence="4 6" id="KW-0289">Folate biosynthesis</keyword>
<evidence type="ECO:0000256" key="6">
    <source>
        <dbReference type="RuleBase" id="RU362079"/>
    </source>
</evidence>
<gene>
    <name evidence="8" type="primary">folB</name>
    <name evidence="8" type="ORF">IAC47_01245</name>
</gene>
<evidence type="ECO:0000256" key="3">
    <source>
        <dbReference type="ARBA" id="ARBA00005708"/>
    </source>
</evidence>
<comment type="pathway">
    <text evidence="2 6">Cofactor biosynthesis; tetrahydrofolate biosynthesis; 2-amino-4-hydroxy-6-hydroxymethyl-7,8-dihydropteridine diphosphate from 7,8-dihydroneopterin triphosphate: step 3/4.</text>
</comment>
<name>A0A9D1RGD7_9BACT</name>
<dbReference type="SMART" id="SM00905">
    <property type="entry name" value="FolB"/>
    <property type="match status" value="1"/>
</dbReference>
<keyword evidence="5 6" id="KW-0456">Lyase</keyword>
<comment type="function">
    <text evidence="6">Catalyzes the conversion of 7,8-dihydroneopterin to 6-hydroxymethyl-7,8-dihydropterin.</text>
</comment>
<accession>A0A9D1RGD7</accession>
<dbReference type="AlphaFoldDB" id="A0A9D1RGD7"/>
<dbReference type="GO" id="GO:0005737">
    <property type="term" value="C:cytoplasm"/>
    <property type="evidence" value="ECO:0007669"/>
    <property type="project" value="TreeGrafter"/>
</dbReference>
<evidence type="ECO:0000256" key="5">
    <source>
        <dbReference type="ARBA" id="ARBA00023239"/>
    </source>
</evidence>
<dbReference type="InterPro" id="IPR006157">
    <property type="entry name" value="FolB_dom"/>
</dbReference>
<dbReference type="NCBIfam" id="TIGR00525">
    <property type="entry name" value="folB"/>
    <property type="match status" value="1"/>
</dbReference>
<dbReference type="GO" id="GO:0004150">
    <property type="term" value="F:dihydroneopterin aldolase activity"/>
    <property type="evidence" value="ECO:0007669"/>
    <property type="project" value="UniProtKB-UniRule"/>
</dbReference>
<dbReference type="EC" id="4.1.2.25" evidence="6"/>
<comment type="catalytic activity">
    <reaction evidence="1 6">
        <text>7,8-dihydroneopterin = 6-hydroxymethyl-7,8-dihydropterin + glycolaldehyde</text>
        <dbReference type="Rhea" id="RHEA:10540"/>
        <dbReference type="ChEBI" id="CHEBI:17001"/>
        <dbReference type="ChEBI" id="CHEBI:17071"/>
        <dbReference type="ChEBI" id="CHEBI:44841"/>
        <dbReference type="EC" id="4.1.2.25"/>
    </reaction>
</comment>
<reference evidence="8" key="2">
    <citation type="submission" date="2021-04" db="EMBL/GenBank/DDBJ databases">
        <authorList>
            <person name="Gilroy R."/>
        </authorList>
    </citation>
    <scope>NUCLEOTIDE SEQUENCE</scope>
    <source>
        <strain evidence="8">Gambia16-930</strain>
    </source>
</reference>
<evidence type="ECO:0000259" key="7">
    <source>
        <dbReference type="SMART" id="SM00905"/>
    </source>
</evidence>
<comment type="similarity">
    <text evidence="3 6">Belongs to the DHNA family.</text>
</comment>
<dbReference type="GO" id="GO:0046654">
    <property type="term" value="P:tetrahydrofolate biosynthetic process"/>
    <property type="evidence" value="ECO:0007669"/>
    <property type="project" value="UniProtKB-UniRule"/>
</dbReference>
<sequence>MGRISINNMSFYAFHGCFAEESVIGTNFRVDCEFECDTSAAEQSDNIQDTISYLDVYQVIKQQMEIPSHLLEHVSRRIMTAVFENFPSVSYCKVKVYKLNPPLGGKMDSVSVCLESERP</sequence>
<dbReference type="InterPro" id="IPR043133">
    <property type="entry name" value="GTP-CH-I_C/QueF"/>
</dbReference>
<dbReference type="SUPFAM" id="SSF55620">
    <property type="entry name" value="Tetrahydrobiopterin biosynthesis enzymes-like"/>
    <property type="match status" value="1"/>
</dbReference>
<evidence type="ECO:0000313" key="9">
    <source>
        <dbReference type="Proteomes" id="UP000824267"/>
    </source>
</evidence>
<dbReference type="InterPro" id="IPR006156">
    <property type="entry name" value="Dihydroneopterin_aldolase"/>
</dbReference>
<dbReference type="Gene3D" id="3.30.1130.10">
    <property type="match status" value="1"/>
</dbReference>
<evidence type="ECO:0000256" key="1">
    <source>
        <dbReference type="ARBA" id="ARBA00001353"/>
    </source>
</evidence>
<organism evidence="8 9">
    <name type="scientific">Candidatus Onthomorpha intestinigallinarum</name>
    <dbReference type="NCBI Taxonomy" id="2840880"/>
    <lineage>
        <taxon>Bacteria</taxon>
        <taxon>Pseudomonadati</taxon>
        <taxon>Bacteroidota</taxon>
        <taxon>Bacteroidia</taxon>
        <taxon>Bacteroidales</taxon>
        <taxon>Candidatus Onthomorpha</taxon>
    </lineage>
</organism>
<comment type="caution">
    <text evidence="8">The sequence shown here is derived from an EMBL/GenBank/DDBJ whole genome shotgun (WGS) entry which is preliminary data.</text>
</comment>
<evidence type="ECO:0000313" key="8">
    <source>
        <dbReference type="EMBL" id="HIW86890.1"/>
    </source>
</evidence>
<protein>
    <recommendedName>
        <fullName evidence="6">7,8-dihydroneopterin aldolase</fullName>
        <ecNumber evidence="6">4.1.2.25</ecNumber>
    </recommendedName>
</protein>
<dbReference type="GO" id="GO:0046656">
    <property type="term" value="P:folic acid biosynthetic process"/>
    <property type="evidence" value="ECO:0007669"/>
    <property type="project" value="UniProtKB-UniRule"/>
</dbReference>
<evidence type="ECO:0000256" key="4">
    <source>
        <dbReference type="ARBA" id="ARBA00022909"/>
    </source>
</evidence>
<dbReference type="PANTHER" id="PTHR42844">
    <property type="entry name" value="DIHYDRONEOPTERIN ALDOLASE 1-RELATED"/>
    <property type="match status" value="1"/>
</dbReference>
<dbReference type="NCBIfam" id="TIGR00526">
    <property type="entry name" value="folB_dom"/>
    <property type="match status" value="1"/>
</dbReference>
<dbReference type="PANTHER" id="PTHR42844:SF1">
    <property type="entry name" value="DIHYDRONEOPTERIN ALDOLASE 1-RELATED"/>
    <property type="match status" value="1"/>
</dbReference>
<dbReference type="Pfam" id="PF02152">
    <property type="entry name" value="FolB"/>
    <property type="match status" value="1"/>
</dbReference>
<feature type="domain" description="Dihydroneopterin aldolase/epimerase" evidence="7">
    <location>
        <begin position="4"/>
        <end position="116"/>
    </location>
</feature>
<proteinExistence type="inferred from homology"/>
<reference evidence="8" key="1">
    <citation type="journal article" date="2021" name="PeerJ">
        <title>Extensive microbial diversity within the chicken gut microbiome revealed by metagenomics and culture.</title>
        <authorList>
            <person name="Gilroy R."/>
            <person name="Ravi A."/>
            <person name="Getino M."/>
            <person name="Pursley I."/>
            <person name="Horton D.L."/>
            <person name="Alikhan N.F."/>
            <person name="Baker D."/>
            <person name="Gharbi K."/>
            <person name="Hall N."/>
            <person name="Watson M."/>
            <person name="Adriaenssens E.M."/>
            <person name="Foster-Nyarko E."/>
            <person name="Jarju S."/>
            <person name="Secka A."/>
            <person name="Antonio M."/>
            <person name="Oren A."/>
            <person name="Chaudhuri R.R."/>
            <person name="La Ragione R."/>
            <person name="Hildebrand F."/>
            <person name="Pallen M.J."/>
        </authorList>
    </citation>
    <scope>NUCLEOTIDE SEQUENCE</scope>
    <source>
        <strain evidence="8">Gambia16-930</strain>
    </source>
</reference>
<evidence type="ECO:0000256" key="2">
    <source>
        <dbReference type="ARBA" id="ARBA00005013"/>
    </source>
</evidence>
<dbReference type="Proteomes" id="UP000824267">
    <property type="component" value="Unassembled WGS sequence"/>
</dbReference>
<dbReference type="EMBL" id="DXGG01000045">
    <property type="protein sequence ID" value="HIW86890.1"/>
    <property type="molecule type" value="Genomic_DNA"/>
</dbReference>